<dbReference type="OrthoDB" id="5526158at2"/>
<dbReference type="EMBL" id="SLWK01000002">
    <property type="protein sequence ID" value="TCO09637.1"/>
    <property type="molecule type" value="Genomic_DNA"/>
</dbReference>
<dbReference type="AlphaFoldDB" id="A0A4R2GLQ5"/>
<gene>
    <name evidence="1" type="ORF">EV194_10257</name>
</gene>
<name>A0A4R2GLQ5_9BACT</name>
<dbReference type="Proteomes" id="UP000295221">
    <property type="component" value="Unassembled WGS sequence"/>
</dbReference>
<organism evidence="1 2">
    <name type="scientific">Natronoflexus pectinivorans</name>
    <dbReference type="NCBI Taxonomy" id="682526"/>
    <lineage>
        <taxon>Bacteria</taxon>
        <taxon>Pseudomonadati</taxon>
        <taxon>Bacteroidota</taxon>
        <taxon>Bacteroidia</taxon>
        <taxon>Marinilabiliales</taxon>
        <taxon>Marinilabiliaceae</taxon>
        <taxon>Natronoflexus</taxon>
    </lineage>
</organism>
<evidence type="ECO:0008006" key="3">
    <source>
        <dbReference type="Google" id="ProtNLM"/>
    </source>
</evidence>
<evidence type="ECO:0000313" key="2">
    <source>
        <dbReference type="Proteomes" id="UP000295221"/>
    </source>
</evidence>
<evidence type="ECO:0000313" key="1">
    <source>
        <dbReference type="EMBL" id="TCO09637.1"/>
    </source>
</evidence>
<reference evidence="1 2" key="1">
    <citation type="submission" date="2019-03" db="EMBL/GenBank/DDBJ databases">
        <title>Genomic Encyclopedia of Type Strains, Phase IV (KMG-IV): sequencing the most valuable type-strain genomes for metagenomic binning, comparative biology and taxonomic classification.</title>
        <authorList>
            <person name="Goeker M."/>
        </authorList>
    </citation>
    <scope>NUCLEOTIDE SEQUENCE [LARGE SCALE GENOMIC DNA]</scope>
    <source>
        <strain evidence="1 2">DSM 24179</strain>
    </source>
</reference>
<accession>A0A4R2GLQ5</accession>
<proteinExistence type="predicted"/>
<sequence>MKNLRVQNIFCFLLIFLFNGCEEKIETEHNSELLIGYWINPQIVDSLVTFSKSSKLVDANYGIAFHSDGSFIERNNSGWCATPPISYSNFKGSWVKNDSLVIILVDYWGGIARYQWKIIDVGDNKLVVNKIKVEYNYDIGKLKNYTGLDGCGWIIELADESRLEPINLDLFDLQLAENKEIIFKYHQRTDLGSYCMIGKVIEIDEIIDLTKM</sequence>
<comment type="caution">
    <text evidence="1">The sequence shown here is derived from an EMBL/GenBank/DDBJ whole genome shotgun (WGS) entry which is preliminary data.</text>
</comment>
<keyword evidence="2" id="KW-1185">Reference proteome</keyword>
<protein>
    <recommendedName>
        <fullName evidence="3">Lipocalin-like protein</fullName>
    </recommendedName>
</protein>
<dbReference type="RefSeq" id="WP_132432337.1">
    <property type="nucleotide sequence ID" value="NZ_SLWK01000002.1"/>
</dbReference>